<dbReference type="EMBL" id="QOKY01000169">
    <property type="protein sequence ID" value="RMZ55231.1"/>
    <property type="molecule type" value="Genomic_DNA"/>
</dbReference>
<dbReference type="CDD" id="cd10507">
    <property type="entry name" value="Zn-ribbon_RPA12"/>
    <property type="match status" value="1"/>
</dbReference>
<evidence type="ECO:0000313" key="13">
    <source>
        <dbReference type="EMBL" id="RMZ55231.1"/>
    </source>
</evidence>
<dbReference type="Proteomes" id="UP000028924">
    <property type="component" value="Unassembled WGS sequence"/>
</dbReference>
<evidence type="ECO:0000256" key="4">
    <source>
        <dbReference type="ARBA" id="ARBA00022771"/>
    </source>
</evidence>
<dbReference type="PROSITE" id="PS51133">
    <property type="entry name" value="ZF_TFIIS_2"/>
    <property type="match status" value="1"/>
</dbReference>
<feature type="binding site" evidence="8">
    <location>
        <position position="12"/>
    </location>
    <ligand>
        <name>Zn(2+)</name>
        <dbReference type="ChEBI" id="CHEBI:29105"/>
        <label>1</label>
    </ligand>
</feature>
<dbReference type="GeneID" id="23612487"/>
<reference evidence="13" key="4">
    <citation type="submission" date="2018-10" db="EMBL/GenBank/DDBJ databases">
        <authorList>
            <person name="Hovde B."/>
            <person name="Zhang X."/>
        </authorList>
    </citation>
    <scope>NUCLEOTIDE SEQUENCE [LARGE SCALE GENOMIC DNA]</scope>
    <source>
        <strain evidence="13">UTEX 25</strain>
    </source>
</reference>
<dbReference type="KEGG" id="apro:F751_1096"/>
<dbReference type="SUPFAM" id="SSF57783">
    <property type="entry name" value="Zinc beta-ribbon"/>
    <property type="match status" value="1"/>
</dbReference>
<dbReference type="InterPro" id="IPR001222">
    <property type="entry name" value="Znf_TFIIS"/>
</dbReference>
<evidence type="ECO:0000313" key="14">
    <source>
        <dbReference type="Proteomes" id="UP000028924"/>
    </source>
</evidence>
<dbReference type="GO" id="GO:0003676">
    <property type="term" value="F:nucleic acid binding"/>
    <property type="evidence" value="ECO:0007669"/>
    <property type="project" value="InterPro"/>
</dbReference>
<feature type="binding site" evidence="8">
    <location>
        <position position="120"/>
    </location>
    <ligand>
        <name>Zn(2+)</name>
        <dbReference type="ChEBI" id="CHEBI:29105"/>
        <label>2</label>
    </ligand>
</feature>
<keyword evidence="7" id="KW-0804">Transcription</keyword>
<evidence type="ECO:0000256" key="6">
    <source>
        <dbReference type="ARBA" id="ARBA00023242"/>
    </source>
</evidence>
<feature type="binding site" evidence="8">
    <location>
        <position position="92"/>
    </location>
    <ligand>
        <name>Zn(2+)</name>
        <dbReference type="ChEBI" id="CHEBI:29105"/>
        <label>2</label>
    </ligand>
</feature>
<evidence type="ECO:0000313" key="12">
    <source>
        <dbReference type="EMBL" id="KFM23400.1"/>
    </source>
</evidence>
<dbReference type="PANTHER" id="PTHR11239:SF14">
    <property type="entry name" value="DNA-DIRECTED RNA POLYMERASE I SUBUNIT RPA12"/>
    <property type="match status" value="1"/>
</dbReference>
<dbReference type="RefSeq" id="XP_011396270.1">
    <property type="nucleotide sequence ID" value="XM_011397968.1"/>
</dbReference>
<comment type="function">
    <text evidence="7">DNA-dependent RNA polymerase catalyzes the transcription of DNA into RNA using the four ribonucleoside triphosphates as substrates.</text>
</comment>
<reference evidence="13" key="5">
    <citation type="submission" date="2018-11" db="EMBL/GenBank/DDBJ databases">
        <title>Characterization of plant carbon substrate utilization by Auxenochlorella protothecoides.</title>
        <authorList>
            <person name="Vogler B.W."/>
            <person name="Starkenburg S.R."/>
            <person name="Sudasinghe N."/>
            <person name="Schambach J.Y."/>
            <person name="Rollin J.A."/>
            <person name="Pattathil S."/>
            <person name="Barry A.N."/>
        </authorList>
    </citation>
    <scope>NUCLEOTIDE SEQUENCE [LARGE SCALE GENOMIC DNA]</scope>
    <source>
        <strain evidence="13">UTEX 25</strain>
    </source>
</reference>
<dbReference type="EMBL" id="KL662090">
    <property type="protein sequence ID" value="KFM23400.1"/>
    <property type="molecule type" value="Genomic_DNA"/>
</dbReference>
<evidence type="ECO:0000256" key="9">
    <source>
        <dbReference type="PROSITE-ProRule" id="PRU00472"/>
    </source>
</evidence>
<keyword evidence="4 9" id="KW-0863">Zinc-finger</keyword>
<dbReference type="Pfam" id="PF01096">
    <property type="entry name" value="Zn_ribbon_TFIIS"/>
    <property type="match status" value="1"/>
</dbReference>
<feature type="binding site" evidence="8">
    <location>
        <position position="95"/>
    </location>
    <ligand>
        <name>Zn(2+)</name>
        <dbReference type="ChEBI" id="CHEBI:29105"/>
        <label>2</label>
    </ligand>
</feature>
<reference evidence="15" key="3">
    <citation type="journal article" date="2018" name="Algal Res.">
        <title>Characterization of plant carbon substrate utilization by Auxenochlorella protothecoides.</title>
        <authorList>
            <person name="Vogler B.W."/>
            <person name="Starkenburg S.R."/>
            <person name="Sudasinghe N."/>
            <person name="Schambach J.Y."/>
            <person name="Rollin J.A."/>
            <person name="Pattathil S."/>
            <person name="Barry A.N."/>
        </authorList>
    </citation>
    <scope>NUCLEOTIDE SEQUENCE [LARGE SCALE GENOMIC DNA]</scope>
    <source>
        <strain evidence="15">UTEX 25</strain>
    </source>
</reference>
<evidence type="ECO:0000256" key="1">
    <source>
        <dbReference type="ARBA" id="ARBA00004604"/>
    </source>
</evidence>
<reference evidence="11" key="2">
    <citation type="submission" date="2015-08" db="EMBL/GenBank/DDBJ databases">
        <authorList>
            <person name="Babu N.S."/>
            <person name="Beckwith C.J."/>
            <person name="Beseler K.G."/>
            <person name="Brison A."/>
            <person name="Carone J.V."/>
            <person name="Caskin T.P."/>
            <person name="Diamond M."/>
            <person name="Durham M.E."/>
            <person name="Foxe J.M."/>
            <person name="Go M."/>
            <person name="Henderson B.A."/>
            <person name="Jones I.B."/>
            <person name="McGettigan J.A."/>
            <person name="Micheletti S.J."/>
            <person name="Nasrallah M.E."/>
            <person name="Ortiz D."/>
            <person name="Piller C.R."/>
            <person name="Privatt S.R."/>
            <person name="Schneider S.L."/>
            <person name="Sharp S."/>
            <person name="Smith T.C."/>
            <person name="Stanton J.D."/>
            <person name="Ullery H.E."/>
            <person name="Wilson R.J."/>
            <person name="Serrano M.G."/>
            <person name="Buck G."/>
            <person name="Lee V."/>
            <person name="Wang Y."/>
            <person name="Carvalho R."/>
            <person name="Voegtly L."/>
            <person name="Shi R."/>
            <person name="Duckworth R."/>
            <person name="Johnson A."/>
            <person name="Loviza R."/>
            <person name="Walstead R."/>
            <person name="Shah Z."/>
            <person name="Kiflezghi M."/>
            <person name="Wade K."/>
            <person name="Ball S.L."/>
            <person name="Bradley K.W."/>
            <person name="Asai D.J."/>
            <person name="Bowman C.A."/>
            <person name="Russell D.A."/>
            <person name="Pope W.H."/>
            <person name="Jacobs-Sera D."/>
            <person name="Hendrix R.W."/>
            <person name="Hatfull G.F."/>
        </authorList>
    </citation>
    <scope>NUCLEOTIDE SEQUENCE</scope>
</reference>
<evidence type="ECO:0000256" key="2">
    <source>
        <dbReference type="ARBA" id="ARBA00022478"/>
    </source>
</evidence>
<keyword evidence="6 7" id="KW-0539">Nucleus</keyword>
<dbReference type="GO" id="GO:0005736">
    <property type="term" value="C:RNA polymerase I complex"/>
    <property type="evidence" value="ECO:0007669"/>
    <property type="project" value="TreeGrafter"/>
</dbReference>
<evidence type="ECO:0000313" key="11">
    <source>
        <dbReference type="EMBL" id="JAT69675.1"/>
    </source>
</evidence>
<dbReference type="GO" id="GO:0008270">
    <property type="term" value="F:zinc ion binding"/>
    <property type="evidence" value="ECO:0007669"/>
    <property type="project" value="UniProtKB-KW"/>
</dbReference>
<dbReference type="Proteomes" id="UP000279271">
    <property type="component" value="Unassembled WGS sequence"/>
</dbReference>
<dbReference type="OrthoDB" id="10056816at2759"/>
<evidence type="ECO:0000256" key="8">
    <source>
        <dbReference type="PIRSR" id="PIRSR005586-1"/>
    </source>
</evidence>
<evidence type="ECO:0000313" key="15">
    <source>
        <dbReference type="Proteomes" id="UP000279271"/>
    </source>
</evidence>
<reference evidence="12 14" key="1">
    <citation type="journal article" date="2014" name="BMC Genomics">
        <title>Oil accumulation mechanisms of the oleaginous microalga Chlorella protothecoides revealed through its genome, transcriptomes, and proteomes.</title>
        <authorList>
            <person name="Gao C."/>
            <person name="Wang Y."/>
            <person name="Shen Y."/>
            <person name="Yan D."/>
            <person name="He X."/>
            <person name="Dai J."/>
            <person name="Wu Q."/>
        </authorList>
    </citation>
    <scope>NUCLEOTIDE SEQUENCE [LARGE SCALE GENOMIC DNA]</scope>
    <source>
        <strain evidence="12 14">0710</strain>
    </source>
</reference>
<dbReference type="EMBL" id="GDKF01008947">
    <property type="protein sequence ID" value="JAT69675.1"/>
    <property type="molecule type" value="Transcribed_RNA"/>
</dbReference>
<feature type="domain" description="TFIIS-type" evidence="10">
    <location>
        <begin position="88"/>
        <end position="128"/>
    </location>
</feature>
<comment type="subcellular location">
    <subcellularLocation>
        <location evidence="1">Nucleus</location>
        <location evidence="1">Nucleolus</location>
    </subcellularLocation>
</comment>
<proteinExistence type="inferred from homology"/>
<keyword evidence="3 8" id="KW-0479">Metal-binding</keyword>
<evidence type="ECO:0000256" key="3">
    <source>
        <dbReference type="ARBA" id="ARBA00022723"/>
    </source>
</evidence>
<dbReference type="GO" id="GO:0003899">
    <property type="term" value="F:DNA-directed RNA polymerase activity"/>
    <property type="evidence" value="ECO:0007669"/>
    <property type="project" value="InterPro"/>
</dbReference>
<name>A0A087SCE6_AUXPR</name>
<keyword evidence="14" id="KW-1185">Reference proteome</keyword>
<dbReference type="GO" id="GO:0006363">
    <property type="term" value="P:termination of RNA polymerase I transcription"/>
    <property type="evidence" value="ECO:0007669"/>
    <property type="project" value="TreeGrafter"/>
</dbReference>
<evidence type="ECO:0000256" key="5">
    <source>
        <dbReference type="ARBA" id="ARBA00022833"/>
    </source>
</evidence>
<dbReference type="STRING" id="3075.A0A087SCE6"/>
<dbReference type="eggNOG" id="KOG2907">
    <property type="taxonomic scope" value="Eukaryota"/>
</dbReference>
<comment type="similarity">
    <text evidence="7">Belongs to the archaeal rpoM/eukaryotic RPA12/RPB9/RPC11 RNA polymerase family.</text>
</comment>
<dbReference type="Gene3D" id="2.20.25.10">
    <property type="match status" value="1"/>
</dbReference>
<sequence length="131" mass="14677">MQTASSSGLLFCPYTGSMLVFDPLKNIASSKLSGYTRQLHELEGQVKVTQTTDMVDFARRFGLEMLVRPESVKKEEDELLHGRTRATVDEVCPDCGAQGMEFYTLQLRSADEGQTVFYECTECGHKHSTNN</sequence>
<keyword evidence="2 7" id="KW-0240">DNA-directed RNA polymerase</keyword>
<dbReference type="SMART" id="SM00440">
    <property type="entry name" value="ZnF_C2C2"/>
    <property type="match status" value="1"/>
</dbReference>
<dbReference type="PANTHER" id="PTHR11239">
    <property type="entry name" value="DNA-DIRECTED RNA POLYMERASE"/>
    <property type="match status" value="1"/>
</dbReference>
<dbReference type="PIRSF" id="PIRSF005586">
    <property type="entry name" value="RNApol_RpoM"/>
    <property type="match status" value="1"/>
</dbReference>
<evidence type="ECO:0000256" key="7">
    <source>
        <dbReference type="PIRNR" id="PIRNR005586"/>
    </source>
</evidence>
<dbReference type="AlphaFoldDB" id="A0A087SCE6"/>
<protein>
    <recommendedName>
        <fullName evidence="7">DNA-directed RNA polymerase subunit</fullName>
    </recommendedName>
</protein>
<gene>
    <name evidence="13" type="ORF">APUTEX25_005509</name>
    <name evidence="12" type="ORF">F751_1096</name>
    <name evidence="11" type="ORF">g.100514</name>
</gene>
<dbReference type="InterPro" id="IPR034004">
    <property type="entry name" value="Zn_ribbon_RPA12_C"/>
</dbReference>
<dbReference type="InterPro" id="IPR012164">
    <property type="entry name" value="Rpa12/Rpb9/Rpc10/TFS"/>
</dbReference>
<accession>A0A087SCE6</accession>
<keyword evidence="5 8" id="KW-0862">Zinc</keyword>
<evidence type="ECO:0000259" key="10">
    <source>
        <dbReference type="PROSITE" id="PS51133"/>
    </source>
</evidence>
<organism evidence="12 14">
    <name type="scientific">Auxenochlorella protothecoides</name>
    <name type="common">Green microalga</name>
    <name type="synonym">Chlorella protothecoides</name>
    <dbReference type="NCBI Taxonomy" id="3075"/>
    <lineage>
        <taxon>Eukaryota</taxon>
        <taxon>Viridiplantae</taxon>
        <taxon>Chlorophyta</taxon>
        <taxon>core chlorophytes</taxon>
        <taxon>Trebouxiophyceae</taxon>
        <taxon>Chlorellales</taxon>
        <taxon>Chlorellaceae</taxon>
        <taxon>Auxenochlorella</taxon>
    </lineage>
</organism>
<feature type="binding site" evidence="8">
    <location>
        <position position="123"/>
    </location>
    <ligand>
        <name>Zn(2+)</name>
        <dbReference type="ChEBI" id="CHEBI:29105"/>
        <label>2</label>
    </ligand>
</feature>